<evidence type="ECO:0000313" key="2">
    <source>
        <dbReference type="Proteomes" id="UP001210925"/>
    </source>
</evidence>
<dbReference type="InterPro" id="IPR006597">
    <property type="entry name" value="Sel1-like"/>
</dbReference>
<dbReference type="SUPFAM" id="SSF81901">
    <property type="entry name" value="HCP-like"/>
    <property type="match status" value="3"/>
</dbReference>
<dbReference type="SMART" id="SM00671">
    <property type="entry name" value="SEL1"/>
    <property type="match status" value="11"/>
</dbReference>
<dbReference type="Gene3D" id="1.25.40.10">
    <property type="entry name" value="Tetratricopeptide repeat domain"/>
    <property type="match status" value="5"/>
</dbReference>
<keyword evidence="2" id="KW-1185">Reference proteome</keyword>
<protein>
    <submittedName>
        <fullName evidence="1">ERAD-associated protein</fullName>
    </submittedName>
</protein>
<comment type="caution">
    <text evidence="1">The sequence shown here is derived from an EMBL/GenBank/DDBJ whole genome shotgun (WGS) entry which is preliminary data.</text>
</comment>
<reference evidence="1" key="1">
    <citation type="submission" date="2020-05" db="EMBL/GenBank/DDBJ databases">
        <title>Phylogenomic resolution of chytrid fungi.</title>
        <authorList>
            <person name="Stajich J.E."/>
            <person name="Amses K."/>
            <person name="Simmons R."/>
            <person name="Seto K."/>
            <person name="Myers J."/>
            <person name="Bonds A."/>
            <person name="Quandt C.A."/>
            <person name="Barry K."/>
            <person name="Liu P."/>
            <person name="Grigoriev I."/>
            <person name="Longcore J.E."/>
            <person name="James T.Y."/>
        </authorList>
    </citation>
    <scope>NUCLEOTIDE SEQUENCE</scope>
    <source>
        <strain evidence="1">PLAUS21</strain>
    </source>
</reference>
<dbReference type="PANTHER" id="PTHR43628:SF1">
    <property type="entry name" value="CHITIN SYNTHASE REGULATORY FACTOR 2-RELATED"/>
    <property type="match status" value="1"/>
</dbReference>
<name>A0AAD5UJG5_9FUNG</name>
<sequence>MPFNFFKRRGAIEGNLNEESVPEPISQHPRRGSKEDQLPLVPIVDGDKLIKLQEWFEIGNELLLNGNNAEAVEYLSKAAKEFDGHGMACALLGFCFEFGLGVAHNYKEAERYYLVAAEKQSALAYARLSFLRYYGRPAVSIDRVEAEEWKAKANEAGAETVRWLRTAAVEYNIASAHYAYGVCFHDGTGVEKNLDLAFYYYKRSADLQEPRGLGVVGYCYGEGLGVPKDEDKAIYYYSLAANKGESVSMYNLGYCYEQGLGVQKNMKEAIYWYRKSASYGNCYAQNALGYIHEEGQGVERNEFLAAKYYKLSAEQGYPWAQCNYAYCVQNGLGTEKNDVLGSFWYHKAAVQGHSRNGIGTEVNEGKAFYWIEQCAKGESDVAQNTLGHLYEEGIGCKQDYAKAAYWAQTNLGILLTEGLGVEQNFEEAFKLFQLAAEQKHSRAQIRLADLLLEGKGCEQNAEEAIYWYGEAAMQGSSVAMYTLGKLHEEGIGCTADLATAIEWYERAALRGDTSASDRLVVLVANSTLLDNIISFGHAARAA</sequence>
<organism evidence="1 2">
    <name type="scientific">Boothiomyces macroporosus</name>
    <dbReference type="NCBI Taxonomy" id="261099"/>
    <lineage>
        <taxon>Eukaryota</taxon>
        <taxon>Fungi</taxon>
        <taxon>Fungi incertae sedis</taxon>
        <taxon>Chytridiomycota</taxon>
        <taxon>Chytridiomycota incertae sedis</taxon>
        <taxon>Chytridiomycetes</taxon>
        <taxon>Rhizophydiales</taxon>
        <taxon>Terramycetaceae</taxon>
        <taxon>Boothiomyces</taxon>
    </lineage>
</organism>
<dbReference type="AlphaFoldDB" id="A0AAD5UJG5"/>
<proteinExistence type="predicted"/>
<dbReference type="Proteomes" id="UP001210925">
    <property type="component" value="Unassembled WGS sequence"/>
</dbReference>
<dbReference type="InterPro" id="IPR011990">
    <property type="entry name" value="TPR-like_helical_dom_sf"/>
</dbReference>
<dbReference type="InterPro" id="IPR052945">
    <property type="entry name" value="Mitotic_Regulator"/>
</dbReference>
<gene>
    <name evidence="1" type="primary">HRD3_2</name>
    <name evidence="1" type="ORF">HK103_002991</name>
</gene>
<dbReference type="PANTHER" id="PTHR43628">
    <property type="entry name" value="ACTIVATOR OF C KINASE PROTEIN 1-RELATED"/>
    <property type="match status" value="1"/>
</dbReference>
<dbReference type="EMBL" id="JADGKB010000021">
    <property type="protein sequence ID" value="KAJ3259104.1"/>
    <property type="molecule type" value="Genomic_DNA"/>
</dbReference>
<dbReference type="Pfam" id="PF08238">
    <property type="entry name" value="Sel1"/>
    <property type="match status" value="12"/>
</dbReference>
<evidence type="ECO:0000313" key="1">
    <source>
        <dbReference type="EMBL" id="KAJ3259104.1"/>
    </source>
</evidence>
<accession>A0AAD5UJG5</accession>